<evidence type="ECO:0000256" key="1">
    <source>
        <dbReference type="SAM" id="MobiDB-lite"/>
    </source>
</evidence>
<evidence type="ECO:0000313" key="3">
    <source>
        <dbReference type="Proteomes" id="UP001515480"/>
    </source>
</evidence>
<name>A0AB34JGY5_PRYPA</name>
<protein>
    <submittedName>
        <fullName evidence="2">Uncharacterized protein</fullName>
    </submittedName>
</protein>
<accession>A0AB34JGY5</accession>
<dbReference type="Proteomes" id="UP001515480">
    <property type="component" value="Unassembled WGS sequence"/>
</dbReference>
<sequence length="418" mass="45309">MSKRPLEEFKVPVNETGKAVFVRDSKGDLVTVLPGAPLPARAQAASDAAREAVAKAEVVYEAQRLKERTPEEAQYEAYLASKQNKGGNVWIPNVGHASSDRAAFVDSLAAEVAEHRAEGKQYAPSRAFDRSRSHKAQKSGGASGYLGGTSVEAARVGAAAASKAMARALEASDDEEDSMAMNAVQLANRAMEMYNLPISSLAQADVHGNDLRLPKLQRKLRKFLECFAEDICVRTATGAVVLKDFEAMKKRYMTVFRESGAELKGEVRRRWYFEKAAEPDADEEEGTGDTFTIDFERHTHLVTPRPGQLTSLPFAHRPSPSVLPSSASAQPLSAAGLPLDGSMGVLPARTQDLIVLYHASANELAGMWIAPDTANLGGDPNATQQSIEESEVFKSLKAVVERMCGGEELQVHYNSYLE</sequence>
<dbReference type="EMBL" id="JBGBPQ010000009">
    <property type="protein sequence ID" value="KAL1519991.1"/>
    <property type="molecule type" value="Genomic_DNA"/>
</dbReference>
<keyword evidence="3" id="KW-1185">Reference proteome</keyword>
<reference evidence="2 3" key="1">
    <citation type="journal article" date="2024" name="Science">
        <title>Giant polyketide synthase enzymes in the biosynthesis of giant marine polyether toxins.</title>
        <authorList>
            <person name="Fallon T.R."/>
            <person name="Shende V.V."/>
            <person name="Wierzbicki I.H."/>
            <person name="Pendleton A.L."/>
            <person name="Watervoot N.F."/>
            <person name="Auber R.P."/>
            <person name="Gonzalez D.J."/>
            <person name="Wisecaver J.H."/>
            <person name="Moore B.S."/>
        </authorList>
    </citation>
    <scope>NUCLEOTIDE SEQUENCE [LARGE SCALE GENOMIC DNA]</scope>
    <source>
        <strain evidence="2 3">12B1</strain>
    </source>
</reference>
<organism evidence="2 3">
    <name type="scientific">Prymnesium parvum</name>
    <name type="common">Toxic golden alga</name>
    <dbReference type="NCBI Taxonomy" id="97485"/>
    <lineage>
        <taxon>Eukaryota</taxon>
        <taxon>Haptista</taxon>
        <taxon>Haptophyta</taxon>
        <taxon>Prymnesiophyceae</taxon>
        <taxon>Prymnesiales</taxon>
        <taxon>Prymnesiaceae</taxon>
        <taxon>Prymnesium</taxon>
    </lineage>
</organism>
<comment type="caution">
    <text evidence="2">The sequence shown here is derived from an EMBL/GenBank/DDBJ whole genome shotgun (WGS) entry which is preliminary data.</text>
</comment>
<gene>
    <name evidence="2" type="ORF">AB1Y20_023473</name>
</gene>
<proteinExistence type="predicted"/>
<dbReference type="AlphaFoldDB" id="A0AB34JGY5"/>
<evidence type="ECO:0000313" key="2">
    <source>
        <dbReference type="EMBL" id="KAL1519991.1"/>
    </source>
</evidence>
<feature type="region of interest" description="Disordered" evidence="1">
    <location>
        <begin position="116"/>
        <end position="144"/>
    </location>
</feature>